<evidence type="ECO:0000313" key="3">
    <source>
        <dbReference type="EMBL" id="ODR93674.1"/>
    </source>
</evidence>
<evidence type="ECO:0000313" key="4">
    <source>
        <dbReference type="Proteomes" id="UP000094172"/>
    </source>
</evidence>
<keyword evidence="4" id="KW-1185">Reference proteome</keyword>
<dbReference type="Proteomes" id="UP000094172">
    <property type="component" value="Unassembled WGS sequence"/>
</dbReference>
<name>A0A1E3VJI4_9HYPH</name>
<gene>
    <name evidence="3" type="ORF">AUC70_12630</name>
</gene>
<dbReference type="STRING" id="1774970.AUC70_12630"/>
<organism evidence="3 4">
    <name type="scientific">Methyloceanibacter stevinii</name>
    <dbReference type="NCBI Taxonomy" id="1774970"/>
    <lineage>
        <taxon>Bacteria</taxon>
        <taxon>Pseudomonadati</taxon>
        <taxon>Pseudomonadota</taxon>
        <taxon>Alphaproteobacteria</taxon>
        <taxon>Hyphomicrobiales</taxon>
        <taxon>Hyphomicrobiaceae</taxon>
        <taxon>Methyloceanibacter</taxon>
    </lineage>
</organism>
<dbReference type="InterPro" id="IPR038740">
    <property type="entry name" value="BioF2-like_GNAT_dom"/>
</dbReference>
<dbReference type="Pfam" id="PF13480">
    <property type="entry name" value="Acetyltransf_6"/>
    <property type="match status" value="1"/>
</dbReference>
<keyword evidence="1" id="KW-0812">Transmembrane</keyword>
<sequence length="360" mass="39977">MIEFEQRGEFDFRSDEYEQLFAQSSATAFQHPIWLDRVYAQLVAPSGAEPLIVAGRTRADQKLKVVFPLIRRGLGPVATVDYADMGVSDYNAPIVDRSLEPKLGGQPNIVGLLRHAIRPAVVGRLQKMRGDTLESLGLRQILPSDFMGFHSHEVQLHGPYSAWRKDALSKSFVRFLDRKGRALAKMGAVEFKELTDAESIGDVFSALKSFREGRLPDDPLKNERYFNFYRDVAVEGCRSGFARTQLLTCGGKDAAIIFGLSHGGRFHLLLTGFNFPAFRNVSAGKLIMEHSIEAAIDRGETVYDFTIGDEAYKTEFGTQALPMYMAWIGPGPLAVLASAASGALAELKRIKRTRSLKKRT</sequence>
<dbReference type="Gene3D" id="3.40.630.30">
    <property type="match status" value="1"/>
</dbReference>
<dbReference type="RefSeq" id="WP_069445740.1">
    <property type="nucleotide sequence ID" value="NZ_LPWE01000014.1"/>
</dbReference>
<proteinExistence type="predicted"/>
<evidence type="ECO:0000259" key="2">
    <source>
        <dbReference type="Pfam" id="PF13480"/>
    </source>
</evidence>
<dbReference type="EMBL" id="LPWE01000014">
    <property type="protein sequence ID" value="ODR93674.1"/>
    <property type="molecule type" value="Genomic_DNA"/>
</dbReference>
<feature type="transmembrane region" description="Helical" evidence="1">
    <location>
        <begin position="324"/>
        <end position="347"/>
    </location>
</feature>
<dbReference type="InterPro" id="IPR016181">
    <property type="entry name" value="Acyl_CoA_acyltransferase"/>
</dbReference>
<feature type="domain" description="BioF2-like acetyltransferase" evidence="2">
    <location>
        <begin position="172"/>
        <end position="313"/>
    </location>
</feature>
<dbReference type="AlphaFoldDB" id="A0A1E3VJI4"/>
<evidence type="ECO:0000256" key="1">
    <source>
        <dbReference type="SAM" id="Phobius"/>
    </source>
</evidence>
<dbReference type="SUPFAM" id="SSF55729">
    <property type="entry name" value="Acyl-CoA N-acyltransferases (Nat)"/>
    <property type="match status" value="1"/>
</dbReference>
<comment type="caution">
    <text evidence="3">The sequence shown here is derived from an EMBL/GenBank/DDBJ whole genome shotgun (WGS) entry which is preliminary data.</text>
</comment>
<keyword evidence="1" id="KW-0472">Membrane</keyword>
<protein>
    <recommendedName>
        <fullName evidence="2">BioF2-like acetyltransferase domain-containing protein</fullName>
    </recommendedName>
</protein>
<accession>A0A1E3VJI4</accession>
<keyword evidence="1" id="KW-1133">Transmembrane helix</keyword>
<reference evidence="3 4" key="1">
    <citation type="journal article" date="2016" name="Environ. Microbiol.">
        <title>New Methyloceanibacter diversity from North Sea sediments includes methanotroph containing solely the soluble methane monooxygenase.</title>
        <authorList>
            <person name="Vekeman B."/>
            <person name="Kerckhof F.M."/>
            <person name="Cremers G."/>
            <person name="de Vos P."/>
            <person name="Vandamme P."/>
            <person name="Boon N."/>
            <person name="Op den Camp H.J."/>
            <person name="Heylen K."/>
        </authorList>
    </citation>
    <scope>NUCLEOTIDE SEQUENCE [LARGE SCALE GENOMIC DNA]</scope>
    <source>
        <strain evidence="3 4">R-67176</strain>
    </source>
</reference>